<evidence type="ECO:0000313" key="2">
    <source>
        <dbReference type="EMBL" id="GFD09750.1"/>
    </source>
</evidence>
<feature type="region of interest" description="Disordered" evidence="1">
    <location>
        <begin position="166"/>
        <end position="208"/>
    </location>
</feature>
<proteinExistence type="predicted"/>
<organism evidence="2">
    <name type="scientific">Tanacetum cinerariifolium</name>
    <name type="common">Dalmatian daisy</name>
    <name type="synonym">Chrysanthemum cinerariifolium</name>
    <dbReference type="NCBI Taxonomy" id="118510"/>
    <lineage>
        <taxon>Eukaryota</taxon>
        <taxon>Viridiplantae</taxon>
        <taxon>Streptophyta</taxon>
        <taxon>Embryophyta</taxon>
        <taxon>Tracheophyta</taxon>
        <taxon>Spermatophyta</taxon>
        <taxon>Magnoliopsida</taxon>
        <taxon>eudicotyledons</taxon>
        <taxon>Gunneridae</taxon>
        <taxon>Pentapetalae</taxon>
        <taxon>asterids</taxon>
        <taxon>campanulids</taxon>
        <taxon>Asterales</taxon>
        <taxon>Asteraceae</taxon>
        <taxon>Asteroideae</taxon>
        <taxon>Anthemideae</taxon>
        <taxon>Anthemidinae</taxon>
        <taxon>Tanacetum</taxon>
    </lineage>
</organism>
<name>A0A699TIY8_TANCI</name>
<evidence type="ECO:0000256" key="1">
    <source>
        <dbReference type="SAM" id="MobiDB-lite"/>
    </source>
</evidence>
<sequence>YFQSIDAGEECSLIKGIEELKMDKEKDQYYIDDDYLSMNGTLYAMKVNTFPRFISFLDLIKINKLVYKNWEVLGKKFVEMLEWFYLRYFGQDVLGDLPPVIGVIKVDLLGLYKFVDVGIVKVYYEEAQRSKHGRPEENVVGTSSGTARKREPQAFAGMRSVEIVDTPVDGTPKGTAQVDVKDESNSEGTTNNDLEDYTSSSDDFIVIT</sequence>
<dbReference type="EMBL" id="BKCJ011247661">
    <property type="protein sequence ID" value="GFD09750.1"/>
    <property type="molecule type" value="Genomic_DNA"/>
</dbReference>
<dbReference type="AlphaFoldDB" id="A0A699TIY8"/>
<protein>
    <submittedName>
        <fullName evidence="2">Bulb-type lectin domain-containing protein</fullName>
    </submittedName>
</protein>
<reference evidence="2" key="1">
    <citation type="journal article" date="2019" name="Sci. Rep.">
        <title>Draft genome of Tanacetum cinerariifolium, the natural source of mosquito coil.</title>
        <authorList>
            <person name="Yamashiro T."/>
            <person name="Shiraishi A."/>
            <person name="Satake H."/>
            <person name="Nakayama K."/>
        </authorList>
    </citation>
    <scope>NUCLEOTIDE SEQUENCE</scope>
</reference>
<comment type="caution">
    <text evidence="2">The sequence shown here is derived from an EMBL/GenBank/DDBJ whole genome shotgun (WGS) entry which is preliminary data.</text>
</comment>
<keyword evidence="2" id="KW-0430">Lectin</keyword>
<feature type="compositionally biased region" description="Polar residues" evidence="1">
    <location>
        <begin position="186"/>
        <end position="202"/>
    </location>
</feature>
<gene>
    <name evidence="2" type="ORF">Tci_881719</name>
</gene>
<feature type="non-terminal residue" evidence="2">
    <location>
        <position position="1"/>
    </location>
</feature>
<accession>A0A699TIY8</accession>
<dbReference type="GO" id="GO:0030246">
    <property type="term" value="F:carbohydrate binding"/>
    <property type="evidence" value="ECO:0007669"/>
    <property type="project" value="UniProtKB-KW"/>
</dbReference>